<dbReference type="PANTHER" id="PTHR42942:SF1">
    <property type="entry name" value="ALKYLTRANSFERASE-LIKE PROTEIN 1"/>
    <property type="match status" value="1"/>
</dbReference>
<evidence type="ECO:0000313" key="5">
    <source>
        <dbReference type="Proteomes" id="UP000011682"/>
    </source>
</evidence>
<dbReference type="SUPFAM" id="SSF46767">
    <property type="entry name" value="Methylated DNA-protein cysteine methyltransferase, C-terminal domain"/>
    <property type="match status" value="1"/>
</dbReference>
<dbReference type="EMBL" id="ANAH02000007">
    <property type="protein sequence ID" value="EPX62415.1"/>
    <property type="molecule type" value="Genomic_DNA"/>
</dbReference>
<comment type="caution">
    <text evidence="4">The sequence shown here is derived from an EMBL/GenBank/DDBJ whole genome shotgun (WGS) entry which is preliminary data.</text>
</comment>
<feature type="domain" description="Methylated-DNA-[protein]-cysteine S-methyltransferase DNA binding" evidence="3">
    <location>
        <begin position="15"/>
        <end position="92"/>
    </location>
</feature>
<dbReference type="OrthoDB" id="9132167at2"/>
<dbReference type="InterPro" id="IPR052520">
    <property type="entry name" value="ATL_DNA_repair"/>
</dbReference>
<organism evidence="4 5">
    <name type="scientific">Cystobacter fuscus (strain ATCC 25194 / DSM 2262 / NBRC 100088 / M29)</name>
    <dbReference type="NCBI Taxonomy" id="1242864"/>
    <lineage>
        <taxon>Bacteria</taxon>
        <taxon>Pseudomonadati</taxon>
        <taxon>Myxococcota</taxon>
        <taxon>Myxococcia</taxon>
        <taxon>Myxococcales</taxon>
        <taxon>Cystobacterineae</taxon>
        <taxon>Archangiaceae</taxon>
        <taxon>Cystobacter</taxon>
    </lineage>
</organism>
<protein>
    <submittedName>
        <fullName evidence="4">Methylated-DNA--protein-cysteine methyltransferase</fullName>
    </submittedName>
</protein>
<dbReference type="Gene3D" id="1.10.10.10">
    <property type="entry name" value="Winged helix-like DNA-binding domain superfamily/Winged helix DNA-binding domain"/>
    <property type="match status" value="1"/>
</dbReference>
<dbReference type="InterPro" id="IPR036388">
    <property type="entry name" value="WH-like_DNA-bd_sf"/>
</dbReference>
<proteinExistence type="predicted"/>
<evidence type="ECO:0000259" key="3">
    <source>
        <dbReference type="Pfam" id="PF01035"/>
    </source>
</evidence>
<dbReference type="Pfam" id="PF01035">
    <property type="entry name" value="DNA_binding_1"/>
    <property type="match status" value="1"/>
</dbReference>
<keyword evidence="4" id="KW-0808">Transferase</keyword>
<dbReference type="InterPro" id="IPR014048">
    <property type="entry name" value="MethylDNA_cys_MeTrfase_DNA-bd"/>
</dbReference>
<accession>S9PDF9</accession>
<dbReference type="AlphaFoldDB" id="S9PDF9"/>
<dbReference type="GO" id="GO:0008168">
    <property type="term" value="F:methyltransferase activity"/>
    <property type="evidence" value="ECO:0007669"/>
    <property type="project" value="UniProtKB-KW"/>
</dbReference>
<sequence length="142" mass="15864">MSTTVTITMQERRYFERIHQVVEQVPRGQVSTYGDIALIVGGGCDARVVGLAMGDLGPRSAQVPWQRIINRSGGISTLEAVGQRERLRAEGVEFDEKGRVVLERFRWAGPTPEWAAQHGFTPLPARSPSKDDEEDKSQLRLF</sequence>
<dbReference type="CDD" id="cd06445">
    <property type="entry name" value="ATase"/>
    <property type="match status" value="1"/>
</dbReference>
<evidence type="ECO:0000256" key="2">
    <source>
        <dbReference type="SAM" id="MobiDB-lite"/>
    </source>
</evidence>
<dbReference type="PANTHER" id="PTHR42942">
    <property type="entry name" value="6-O-METHYLGUANINE DNA METHYLTRANSFERASE"/>
    <property type="match status" value="1"/>
</dbReference>
<evidence type="ECO:0000313" key="4">
    <source>
        <dbReference type="EMBL" id="EPX62415.1"/>
    </source>
</evidence>
<dbReference type="InterPro" id="IPR036217">
    <property type="entry name" value="MethylDNA_cys_MeTrfase_DNAb"/>
</dbReference>
<keyword evidence="5" id="KW-1185">Reference proteome</keyword>
<feature type="region of interest" description="Disordered" evidence="2">
    <location>
        <begin position="116"/>
        <end position="142"/>
    </location>
</feature>
<dbReference type="eggNOG" id="COG3695">
    <property type="taxonomic scope" value="Bacteria"/>
</dbReference>
<evidence type="ECO:0000256" key="1">
    <source>
        <dbReference type="ARBA" id="ARBA00022763"/>
    </source>
</evidence>
<dbReference type="Proteomes" id="UP000011682">
    <property type="component" value="Unassembled WGS sequence"/>
</dbReference>
<name>S9PDF9_CYSF2</name>
<dbReference type="GO" id="GO:0032259">
    <property type="term" value="P:methylation"/>
    <property type="evidence" value="ECO:0007669"/>
    <property type="project" value="UniProtKB-KW"/>
</dbReference>
<dbReference type="RefSeq" id="WP_002621149.1">
    <property type="nucleotide sequence ID" value="NZ_ANAH02000007.1"/>
</dbReference>
<gene>
    <name evidence="4" type="ORF">D187_008603</name>
</gene>
<dbReference type="GO" id="GO:0006281">
    <property type="term" value="P:DNA repair"/>
    <property type="evidence" value="ECO:0007669"/>
    <property type="project" value="InterPro"/>
</dbReference>
<reference evidence="4" key="1">
    <citation type="submission" date="2013-05" db="EMBL/GenBank/DDBJ databases">
        <title>Genome assembly of Cystobacter fuscus DSM 2262.</title>
        <authorList>
            <person name="Sharma G."/>
            <person name="Khatri I."/>
            <person name="Kaur C."/>
            <person name="Mayilraj S."/>
            <person name="Subramanian S."/>
        </authorList>
    </citation>
    <scope>NUCLEOTIDE SEQUENCE [LARGE SCALE GENOMIC DNA]</scope>
    <source>
        <strain evidence="4">DSM 2262</strain>
    </source>
</reference>
<keyword evidence="1" id="KW-0227">DNA damage</keyword>
<keyword evidence="4" id="KW-0489">Methyltransferase</keyword>